<evidence type="ECO:0000313" key="1">
    <source>
        <dbReference type="EMBL" id="PWN59761.1"/>
    </source>
</evidence>
<name>A0A316WEA6_9FLAO</name>
<accession>A0A316WEA6</accession>
<evidence type="ECO:0000313" key="2">
    <source>
        <dbReference type="Proteomes" id="UP000236413"/>
    </source>
</evidence>
<sequence>MINYLVFDTDEKKLIFAALKLREKIISGDRDFETYLYNIQEEVSKENVFLSRSQLDSIQNYLGSLLDYKDEYDQAAVIDLENKIDAITELP</sequence>
<dbReference type="Proteomes" id="UP000236413">
    <property type="component" value="Unassembled WGS sequence"/>
</dbReference>
<proteinExistence type="predicted"/>
<gene>
    <name evidence="1" type="ORF">C1634_017195</name>
</gene>
<protein>
    <submittedName>
        <fullName evidence="1">Uncharacterized protein</fullName>
    </submittedName>
</protein>
<reference evidence="1 2" key="1">
    <citation type="submission" date="2018-04" db="EMBL/GenBank/DDBJ databases">
        <title>Chryseobacterium oncorhynchi 701B-08T from rainbow trout, and Chryseobacterium viscerum 687B-08T from diseased fish.</title>
        <authorList>
            <person name="Jeong J.-J."/>
            <person name="Lee Y.J."/>
            <person name="Pathiraja D."/>
            <person name="Park B."/>
            <person name="Choi I.-G."/>
            <person name="Kim K.D."/>
        </authorList>
    </citation>
    <scope>NUCLEOTIDE SEQUENCE [LARGE SCALE GENOMIC DNA]</scope>
    <source>
        <strain evidence="1 2">687B-08</strain>
    </source>
</reference>
<organism evidence="1 2">
    <name type="scientific">Chryseobacterium viscerum</name>
    <dbReference type="NCBI Taxonomy" id="1037377"/>
    <lineage>
        <taxon>Bacteria</taxon>
        <taxon>Pseudomonadati</taxon>
        <taxon>Bacteroidota</taxon>
        <taxon>Flavobacteriia</taxon>
        <taxon>Flavobacteriales</taxon>
        <taxon>Weeksellaceae</taxon>
        <taxon>Chryseobacterium group</taxon>
        <taxon>Chryseobacterium</taxon>
    </lineage>
</organism>
<dbReference type="RefSeq" id="WP_109738817.1">
    <property type="nucleotide sequence ID" value="NZ_PPEG02000007.1"/>
</dbReference>
<dbReference type="EMBL" id="PPEG02000007">
    <property type="protein sequence ID" value="PWN59761.1"/>
    <property type="molecule type" value="Genomic_DNA"/>
</dbReference>
<comment type="caution">
    <text evidence="1">The sequence shown here is derived from an EMBL/GenBank/DDBJ whole genome shotgun (WGS) entry which is preliminary data.</text>
</comment>
<dbReference type="AlphaFoldDB" id="A0A316WEA6"/>